<dbReference type="STRING" id="1850254.LPB137_12720"/>
<dbReference type="Gene3D" id="2.40.400.10">
    <property type="entry name" value="Acetoacetate decarboxylase-like"/>
    <property type="match status" value="1"/>
</dbReference>
<dbReference type="KEGG" id="alp:LPB137_12720"/>
<dbReference type="RefSeq" id="WP_076088667.1">
    <property type="nucleotide sequence ID" value="NZ_CP019070.1"/>
</dbReference>
<name>A0A1P8KQ50_9BACT</name>
<evidence type="ECO:0000313" key="2">
    <source>
        <dbReference type="Proteomes" id="UP000186074"/>
    </source>
</evidence>
<dbReference type="Pfam" id="PF09844">
    <property type="entry name" value="DUF2071"/>
    <property type="match status" value="1"/>
</dbReference>
<protein>
    <recommendedName>
        <fullName evidence="3">DUF2071 domain-containing protein</fullName>
    </recommendedName>
</protein>
<dbReference type="Proteomes" id="UP000186074">
    <property type="component" value="Chromosome"/>
</dbReference>
<organism evidence="1 2">
    <name type="scientific">Poseidonibacter parvus</name>
    <dbReference type="NCBI Taxonomy" id="1850254"/>
    <lineage>
        <taxon>Bacteria</taxon>
        <taxon>Pseudomonadati</taxon>
        <taxon>Campylobacterota</taxon>
        <taxon>Epsilonproteobacteria</taxon>
        <taxon>Campylobacterales</taxon>
        <taxon>Arcobacteraceae</taxon>
        <taxon>Poseidonibacter</taxon>
    </lineage>
</organism>
<dbReference type="OrthoDB" id="150993at2"/>
<reference evidence="1 2" key="1">
    <citation type="submission" date="2017-01" db="EMBL/GenBank/DDBJ databases">
        <title>Genome sequencing of Arcobacter sp. LPB0137.</title>
        <authorList>
            <person name="Lee G.-W."/>
            <person name="Yi H."/>
        </authorList>
    </citation>
    <scope>NUCLEOTIDE SEQUENCE [LARGE SCALE GENOMIC DNA]</scope>
    <source>
        <strain evidence="1 2">LPB0137</strain>
    </source>
</reference>
<dbReference type="SUPFAM" id="SSF160104">
    <property type="entry name" value="Acetoacetate decarboxylase-like"/>
    <property type="match status" value="1"/>
</dbReference>
<dbReference type="AlphaFoldDB" id="A0A1P8KQ50"/>
<keyword evidence="2" id="KW-1185">Reference proteome</keyword>
<evidence type="ECO:0000313" key="1">
    <source>
        <dbReference type="EMBL" id="APW66658.1"/>
    </source>
</evidence>
<gene>
    <name evidence="1" type="ORF">LPB137_12720</name>
</gene>
<proteinExistence type="predicted"/>
<dbReference type="PANTHER" id="PTHR39186:SF1">
    <property type="entry name" value="DUF2071 DOMAIN-CONTAINING PROTEIN"/>
    <property type="match status" value="1"/>
</dbReference>
<dbReference type="InterPro" id="IPR023375">
    <property type="entry name" value="ADC_dom_sf"/>
</dbReference>
<dbReference type="EMBL" id="CP019070">
    <property type="protein sequence ID" value="APW66658.1"/>
    <property type="molecule type" value="Genomic_DNA"/>
</dbReference>
<sequence>MEKGWKQTWKDLLFQHFEISDIDAFKSYLPKNCKFDSFDGKYYLGLVSMTMNDVKHKSTGNIIWFKKYNELNVRTYIIHDNKPGVLFLSLDVDSLISVLGARVLYGLPYRISKYNSIQNIVSSYRNSKLQFKTEYEIVSKAKIPEANTFANWSTNRYFFVNKYLGISFKANISHEPWSLCSAITKNSNLLVLDEYKINSQYPQTFYCKEINVTTNTLERI</sequence>
<dbReference type="PANTHER" id="PTHR39186">
    <property type="entry name" value="DUF2071 FAMILY PROTEIN"/>
    <property type="match status" value="1"/>
</dbReference>
<dbReference type="InterPro" id="IPR018644">
    <property type="entry name" value="DUF2071"/>
</dbReference>
<evidence type="ECO:0008006" key="3">
    <source>
        <dbReference type="Google" id="ProtNLM"/>
    </source>
</evidence>
<accession>A0A1P8KQ50</accession>